<keyword evidence="2" id="KW-0732">Signal</keyword>
<keyword evidence="4" id="KW-1185">Reference proteome</keyword>
<accession>A0ABQ1B3P6</accession>
<proteinExistence type="predicted"/>
<comment type="caution">
    <text evidence="3">The sequence shown here is derived from an EMBL/GenBank/DDBJ whole genome shotgun (WGS) entry which is preliminary data.</text>
</comment>
<reference evidence="3 4" key="1">
    <citation type="submission" date="2020-01" db="EMBL/GenBank/DDBJ databases">
        <title>Draft genome sequence of Aspergillus udagawae IFM 53868.</title>
        <authorList>
            <person name="Takahashi H."/>
            <person name="Yaguchi T."/>
        </authorList>
    </citation>
    <scope>NUCLEOTIDE SEQUENCE [LARGE SCALE GENOMIC DNA]</scope>
    <source>
        <strain evidence="3 4">IFM 53868</strain>
    </source>
</reference>
<dbReference type="Proteomes" id="UP000465266">
    <property type="component" value="Unassembled WGS sequence"/>
</dbReference>
<protein>
    <submittedName>
        <fullName evidence="3">Uncharacterized protein RCC_02313</fullName>
    </submittedName>
</protein>
<evidence type="ECO:0000256" key="2">
    <source>
        <dbReference type="SAM" id="SignalP"/>
    </source>
</evidence>
<feature type="signal peptide" evidence="2">
    <location>
        <begin position="1"/>
        <end position="23"/>
    </location>
</feature>
<dbReference type="EMBL" id="BLKG01000088">
    <property type="protein sequence ID" value="GFF93173.1"/>
    <property type="molecule type" value="Genomic_DNA"/>
</dbReference>
<sequence>MWRYFAPPARLALVAFLLAYALGVEQVDVFHTLQGHLERLPSFDLGMTGMTGMATSVASIFPFASLAEDPETPVRLVDVGGGKGHTTQEIQTTCSGLKGAAVVLQDLPSVLGNKDDERPRFQPRLDITRFINTSTGRDLPMEFLWPRLLISTVNLPRLAGRQLPPDSAKSGAGRAGVRFSSANRRPSYGPASISPST</sequence>
<evidence type="ECO:0000313" key="4">
    <source>
        <dbReference type="Proteomes" id="UP000465266"/>
    </source>
</evidence>
<organism evidence="3 4">
    <name type="scientific">Aspergillus udagawae</name>
    <dbReference type="NCBI Taxonomy" id="91492"/>
    <lineage>
        <taxon>Eukaryota</taxon>
        <taxon>Fungi</taxon>
        <taxon>Dikarya</taxon>
        <taxon>Ascomycota</taxon>
        <taxon>Pezizomycotina</taxon>
        <taxon>Eurotiomycetes</taxon>
        <taxon>Eurotiomycetidae</taxon>
        <taxon>Eurotiales</taxon>
        <taxon>Aspergillaceae</taxon>
        <taxon>Aspergillus</taxon>
        <taxon>Aspergillus subgen. Fumigati</taxon>
    </lineage>
</organism>
<gene>
    <name evidence="3" type="ORF">IFM53868_07099</name>
</gene>
<feature type="region of interest" description="Disordered" evidence="1">
    <location>
        <begin position="162"/>
        <end position="197"/>
    </location>
</feature>
<dbReference type="InterPro" id="IPR029063">
    <property type="entry name" value="SAM-dependent_MTases_sf"/>
</dbReference>
<evidence type="ECO:0000313" key="3">
    <source>
        <dbReference type="EMBL" id="GFF93173.1"/>
    </source>
</evidence>
<feature type="chain" id="PRO_5045353793" evidence="2">
    <location>
        <begin position="24"/>
        <end position="197"/>
    </location>
</feature>
<name>A0ABQ1B3P6_9EURO</name>
<evidence type="ECO:0000256" key="1">
    <source>
        <dbReference type="SAM" id="MobiDB-lite"/>
    </source>
</evidence>
<dbReference type="Gene3D" id="3.40.50.150">
    <property type="entry name" value="Vaccinia Virus protein VP39"/>
    <property type="match status" value="1"/>
</dbReference>